<accession>A0AAN4Z055</accession>
<dbReference type="EMBL" id="BTRK01000001">
    <property type="protein sequence ID" value="GMR31583.1"/>
    <property type="molecule type" value="Genomic_DNA"/>
</dbReference>
<feature type="non-terminal residue" evidence="1">
    <location>
        <position position="1"/>
    </location>
</feature>
<evidence type="ECO:0000313" key="1">
    <source>
        <dbReference type="EMBL" id="GMR31583.1"/>
    </source>
</evidence>
<protein>
    <submittedName>
        <fullName evidence="1">Uncharacterized protein</fullName>
    </submittedName>
</protein>
<dbReference type="Proteomes" id="UP001328107">
    <property type="component" value="Unassembled WGS sequence"/>
</dbReference>
<keyword evidence="2" id="KW-1185">Reference proteome</keyword>
<comment type="caution">
    <text evidence="1">The sequence shown here is derived from an EMBL/GenBank/DDBJ whole genome shotgun (WGS) entry which is preliminary data.</text>
</comment>
<dbReference type="AlphaFoldDB" id="A0AAN4Z055"/>
<reference evidence="2" key="1">
    <citation type="submission" date="2022-10" db="EMBL/GenBank/DDBJ databases">
        <title>Genome assembly of Pristionchus species.</title>
        <authorList>
            <person name="Yoshida K."/>
            <person name="Sommer R.J."/>
        </authorList>
    </citation>
    <scope>NUCLEOTIDE SEQUENCE [LARGE SCALE GENOMIC DNA]</scope>
    <source>
        <strain evidence="2">RS5460</strain>
    </source>
</reference>
<gene>
    <name evidence="1" type="ORF">PMAYCL1PPCAC_01778</name>
</gene>
<organism evidence="1 2">
    <name type="scientific">Pristionchus mayeri</name>
    <dbReference type="NCBI Taxonomy" id="1317129"/>
    <lineage>
        <taxon>Eukaryota</taxon>
        <taxon>Metazoa</taxon>
        <taxon>Ecdysozoa</taxon>
        <taxon>Nematoda</taxon>
        <taxon>Chromadorea</taxon>
        <taxon>Rhabditida</taxon>
        <taxon>Rhabditina</taxon>
        <taxon>Diplogasteromorpha</taxon>
        <taxon>Diplogasteroidea</taxon>
        <taxon>Neodiplogasteridae</taxon>
        <taxon>Pristionchus</taxon>
    </lineage>
</organism>
<sequence length="303" mass="32353">TNSDSSSDYLKNVLIKSVSDNSQFTLADLAKPKSSSGYFLDETKLLTAPITIVDTNAEPATGFLIRPPYTIYMIRSDLPVAPVVSAELVNGQVDSSLAKIKSDSCTILSAEQSILISNIDSNMNQVLVMVAGWDSVGTENKVLTVTKDKVGSSVVISGPIATLYATGTNGGGANYSFKLKRDIPFTGSLSPGASISFFSNGWLSENESYNVDYVTDYIRGRSYDFGRETQISFSTTIGGFNPNKGDSIKFTCGKANGTSTIYDCGALNGRTQDDLCKSISLNAMSGGTTWNGPQFRVMIESGE</sequence>
<proteinExistence type="predicted"/>
<evidence type="ECO:0000313" key="2">
    <source>
        <dbReference type="Proteomes" id="UP001328107"/>
    </source>
</evidence>
<name>A0AAN4Z055_9BILA</name>